<dbReference type="PANTHER" id="PTHR30294">
    <property type="entry name" value="MEMBRANE COMPONENT OF ABC TRANSPORTER YHHJ-RELATED"/>
    <property type="match status" value="1"/>
</dbReference>
<feature type="transmembrane region" description="Helical" evidence="6">
    <location>
        <begin position="185"/>
        <end position="211"/>
    </location>
</feature>
<feature type="transmembrane region" description="Helical" evidence="6">
    <location>
        <begin position="310"/>
        <end position="333"/>
    </location>
</feature>
<dbReference type="KEGG" id="emi:Emin_1025"/>
<dbReference type="PANTHER" id="PTHR30294:SF46">
    <property type="entry name" value="ABC TRANSPORTER PERMEASE"/>
    <property type="match status" value="1"/>
</dbReference>
<dbReference type="STRING" id="445932.Emin_1025"/>
<keyword evidence="4 6" id="KW-1133">Transmembrane helix</keyword>
<feature type="transmembrane region" description="Helical" evidence="6">
    <location>
        <begin position="21"/>
        <end position="42"/>
    </location>
</feature>
<keyword evidence="9" id="KW-1185">Reference proteome</keyword>
<sequence>MHYKIWYIIKREIQFVFKKKKLVAFYCLAYPLIILGIITTIFSNAVIRRIPIAVNDNSKTAQSKELIRNFDASPFLRVAYYTDNLTRAKDLMQRGKIFAVINIDADFQKDLLKNKSGSVTAYISNQYLLVGGVASKGIIGAVDDFSLKYRTQVLSAMGAPSYLDEAFTTPIGVTESILYNPQSNYIYFLVLGLVPALLQLFVSLTLVYSLLTELKTGSARQIGSLVNKHPFRVINAKMAVYIVLYIAQAALMLSVLFIFFKIPLRGSVIMIILGGAAFTFFCSSIGVLISGLTKSLRMGLSMAGIYSAPAFAYFGVTFPLEAMPLLARMWAFFLPGTHFNRILINEAIRGSGTSGSINAVLIMLGLGAVFFFVGSKLFARWTVDESSWGAS</sequence>
<comment type="subcellular location">
    <subcellularLocation>
        <location evidence="1">Cell membrane</location>
        <topology evidence="1">Multi-pass membrane protein</topology>
    </subcellularLocation>
</comment>
<protein>
    <submittedName>
        <fullName evidence="8">ABC-2 type transporter</fullName>
    </submittedName>
</protein>
<evidence type="ECO:0000256" key="6">
    <source>
        <dbReference type="SAM" id="Phobius"/>
    </source>
</evidence>
<evidence type="ECO:0000256" key="2">
    <source>
        <dbReference type="ARBA" id="ARBA00022475"/>
    </source>
</evidence>
<dbReference type="AlphaFoldDB" id="B2KDI2"/>
<keyword evidence="2" id="KW-1003">Cell membrane</keyword>
<proteinExistence type="predicted"/>
<feature type="domain" description="ABC-2 type transporter transmembrane" evidence="7">
    <location>
        <begin position="25"/>
        <end position="373"/>
    </location>
</feature>
<dbReference type="EMBL" id="CP001055">
    <property type="protein sequence ID" value="ACC98578.1"/>
    <property type="molecule type" value="Genomic_DNA"/>
</dbReference>
<dbReference type="HOGENOM" id="CLU_039483_10_2_0"/>
<keyword evidence="5 6" id="KW-0472">Membrane</keyword>
<evidence type="ECO:0000259" key="7">
    <source>
        <dbReference type="Pfam" id="PF12698"/>
    </source>
</evidence>
<keyword evidence="3 6" id="KW-0812">Transmembrane</keyword>
<evidence type="ECO:0000256" key="3">
    <source>
        <dbReference type="ARBA" id="ARBA00022692"/>
    </source>
</evidence>
<evidence type="ECO:0000313" key="8">
    <source>
        <dbReference type="EMBL" id="ACC98578.1"/>
    </source>
</evidence>
<dbReference type="InterPro" id="IPR051449">
    <property type="entry name" value="ABC-2_transporter_component"/>
</dbReference>
<dbReference type="Pfam" id="PF12698">
    <property type="entry name" value="ABC2_membrane_3"/>
    <property type="match status" value="1"/>
</dbReference>
<dbReference type="Proteomes" id="UP000001029">
    <property type="component" value="Chromosome"/>
</dbReference>
<dbReference type="RefSeq" id="WP_012415193.1">
    <property type="nucleotide sequence ID" value="NC_010644.1"/>
</dbReference>
<dbReference type="InterPro" id="IPR013525">
    <property type="entry name" value="ABC2_TM"/>
</dbReference>
<feature type="transmembrane region" description="Helical" evidence="6">
    <location>
        <begin position="266"/>
        <end position="289"/>
    </location>
</feature>
<dbReference type="GO" id="GO:0005886">
    <property type="term" value="C:plasma membrane"/>
    <property type="evidence" value="ECO:0007669"/>
    <property type="project" value="UniProtKB-SubCell"/>
</dbReference>
<reference evidence="8 9" key="1">
    <citation type="journal article" date="2009" name="Appl. Environ. Microbiol.">
        <title>Genomic analysis of 'Elusimicrobium minutum,' the first cultivated representative of the phylum 'Elusimicrobia' (formerly termite group 1).</title>
        <authorList>
            <person name="Herlemann D.P.R."/>
            <person name="Geissinger O."/>
            <person name="Ikeda-Ohtsubo W."/>
            <person name="Kunin V."/>
            <person name="Sun H."/>
            <person name="Lapidus A."/>
            <person name="Hugenholtz P."/>
            <person name="Brune A."/>
        </authorList>
    </citation>
    <scope>NUCLEOTIDE SEQUENCE [LARGE SCALE GENOMIC DNA]</scope>
    <source>
        <strain evidence="8 9">Pei191</strain>
    </source>
</reference>
<evidence type="ECO:0000256" key="5">
    <source>
        <dbReference type="ARBA" id="ARBA00023136"/>
    </source>
</evidence>
<organism evidence="8 9">
    <name type="scientific">Elusimicrobium minutum (strain Pei191)</name>
    <dbReference type="NCBI Taxonomy" id="445932"/>
    <lineage>
        <taxon>Bacteria</taxon>
        <taxon>Pseudomonadati</taxon>
        <taxon>Elusimicrobiota</taxon>
        <taxon>Elusimicrobia</taxon>
        <taxon>Elusimicrobiales</taxon>
        <taxon>Elusimicrobiaceae</taxon>
        <taxon>Elusimicrobium</taxon>
    </lineage>
</organism>
<dbReference type="OrthoDB" id="9803577at2"/>
<gene>
    <name evidence="8" type="ordered locus">Emin_1025</name>
</gene>
<evidence type="ECO:0000313" key="9">
    <source>
        <dbReference type="Proteomes" id="UP000001029"/>
    </source>
</evidence>
<feature type="transmembrane region" description="Helical" evidence="6">
    <location>
        <begin position="238"/>
        <end position="260"/>
    </location>
</feature>
<dbReference type="Gene3D" id="3.40.1710.10">
    <property type="entry name" value="abc type-2 transporter like domain"/>
    <property type="match status" value="1"/>
</dbReference>
<evidence type="ECO:0000256" key="4">
    <source>
        <dbReference type="ARBA" id="ARBA00022989"/>
    </source>
</evidence>
<accession>B2KDI2</accession>
<evidence type="ECO:0000256" key="1">
    <source>
        <dbReference type="ARBA" id="ARBA00004651"/>
    </source>
</evidence>
<feature type="transmembrane region" description="Helical" evidence="6">
    <location>
        <begin position="353"/>
        <end position="373"/>
    </location>
</feature>
<name>B2KDI2_ELUMP</name>
<dbReference type="GO" id="GO:0140359">
    <property type="term" value="F:ABC-type transporter activity"/>
    <property type="evidence" value="ECO:0007669"/>
    <property type="project" value="InterPro"/>
</dbReference>